<reference evidence="1 2" key="1">
    <citation type="submission" date="2023-05" db="EMBL/GenBank/DDBJ databases">
        <title>Comparative genomics reveals the evidence of polycyclic aromatic hydrocarbons degradation in moderately halophilic genus Pontibacillus.</title>
        <authorList>
            <person name="Yang H."/>
            <person name="Qian Z."/>
        </authorList>
    </citation>
    <scope>NUCLEOTIDE SEQUENCE [LARGE SCALE GENOMIC DNA]</scope>
    <source>
        <strain evidence="2">HN14</strain>
        <plasmid evidence="1 2">unnamed</plasmid>
    </source>
</reference>
<geneLocation type="plasmid" evidence="1 2">
    <name>unnamed</name>
</geneLocation>
<dbReference type="Proteomes" id="UP001236652">
    <property type="component" value="Plasmid unnamed"/>
</dbReference>
<proteinExistence type="predicted"/>
<sequence length="137" mass="15386">MNDLIKIKITGLEEQEVSNLTSNMQLSIYKAFELFADNLKDEVDKETPVSSGNLKKNNKVKYDGQNITFKNDVEYAQFVYEGRKAIEGQLMAFSSGSGTVFTYRSSAVPENKFVDRGFKKAESGADKYLKDALAMLM</sequence>
<evidence type="ECO:0008006" key="3">
    <source>
        <dbReference type="Google" id="ProtNLM"/>
    </source>
</evidence>
<keyword evidence="1" id="KW-0614">Plasmid</keyword>
<name>A0ABY8V6W6_9BACI</name>
<evidence type="ECO:0000313" key="2">
    <source>
        <dbReference type="Proteomes" id="UP001236652"/>
    </source>
</evidence>
<keyword evidence="2" id="KW-1185">Reference proteome</keyword>
<dbReference type="EMBL" id="CP126447">
    <property type="protein sequence ID" value="WIG00301.1"/>
    <property type="molecule type" value="Genomic_DNA"/>
</dbReference>
<organism evidence="1 2">
    <name type="scientific">Pontibacillus chungwhensis</name>
    <dbReference type="NCBI Taxonomy" id="265426"/>
    <lineage>
        <taxon>Bacteria</taxon>
        <taxon>Bacillati</taxon>
        <taxon>Bacillota</taxon>
        <taxon>Bacilli</taxon>
        <taxon>Bacillales</taxon>
        <taxon>Bacillaceae</taxon>
        <taxon>Pontibacillus</taxon>
    </lineage>
</organism>
<gene>
    <name evidence="1" type="ORF">QNI29_21075</name>
</gene>
<accession>A0ABY8V6W6</accession>
<evidence type="ECO:0000313" key="1">
    <source>
        <dbReference type="EMBL" id="WIG00301.1"/>
    </source>
</evidence>
<protein>
    <recommendedName>
        <fullName evidence="3">HK97 gp10 family phage protein</fullName>
    </recommendedName>
</protein>
<dbReference type="RefSeq" id="WP_231419918.1">
    <property type="nucleotide sequence ID" value="NZ_CP126447.1"/>
</dbReference>